<evidence type="ECO:0000313" key="2">
    <source>
        <dbReference type="Proteomes" id="UP001145114"/>
    </source>
</evidence>
<dbReference type="Proteomes" id="UP001145114">
    <property type="component" value="Unassembled WGS sequence"/>
</dbReference>
<dbReference type="EMBL" id="JAMZIH010003721">
    <property type="protein sequence ID" value="KAJ1676648.1"/>
    <property type="molecule type" value="Genomic_DNA"/>
</dbReference>
<comment type="caution">
    <text evidence="1">The sequence shown here is derived from an EMBL/GenBank/DDBJ whole genome shotgun (WGS) entry which is preliminary data.</text>
</comment>
<evidence type="ECO:0000313" key="1">
    <source>
        <dbReference type="EMBL" id="KAJ1676648.1"/>
    </source>
</evidence>
<protein>
    <submittedName>
        <fullName evidence="1">Uncharacterized protein</fullName>
    </submittedName>
</protein>
<proteinExistence type="predicted"/>
<organism evidence="1 2">
    <name type="scientific">Spiromyces aspiralis</name>
    <dbReference type="NCBI Taxonomy" id="68401"/>
    <lineage>
        <taxon>Eukaryota</taxon>
        <taxon>Fungi</taxon>
        <taxon>Fungi incertae sedis</taxon>
        <taxon>Zoopagomycota</taxon>
        <taxon>Kickxellomycotina</taxon>
        <taxon>Kickxellomycetes</taxon>
        <taxon>Kickxellales</taxon>
        <taxon>Kickxellaceae</taxon>
        <taxon>Spiromyces</taxon>
    </lineage>
</organism>
<accession>A0ACC1HJA2</accession>
<feature type="non-terminal residue" evidence="1">
    <location>
        <position position="1"/>
    </location>
</feature>
<sequence>DSLVKPHTAQHPNAHFAPAADPHGSMNMRKLDLTCRICRTADHISMIAVPYVFRFLATELMAMNIKLQVSVN</sequence>
<reference evidence="1" key="1">
    <citation type="submission" date="2022-06" db="EMBL/GenBank/DDBJ databases">
        <title>Phylogenomic reconstructions and comparative analyses of Kickxellomycotina fungi.</title>
        <authorList>
            <person name="Reynolds N.K."/>
            <person name="Stajich J.E."/>
            <person name="Barry K."/>
            <person name="Grigoriev I.V."/>
            <person name="Crous P."/>
            <person name="Smith M.E."/>
        </authorList>
    </citation>
    <scope>NUCLEOTIDE SEQUENCE</scope>
    <source>
        <strain evidence="1">RSA 2271</strain>
    </source>
</reference>
<gene>
    <name evidence="1" type="ORF">EV182_007764</name>
</gene>
<keyword evidence="2" id="KW-1185">Reference proteome</keyword>
<name>A0ACC1HJA2_9FUNG</name>